<dbReference type="RefSeq" id="WP_229526005.1">
    <property type="nucleotide sequence ID" value="NZ_JAFFQR010000112.1"/>
</dbReference>
<name>A0ABW4DAP7_9BACL</name>
<organism evidence="1 2">
    <name type="scientific">Paenibacillus farraposensis</name>
    <dbReference type="NCBI Taxonomy" id="2807095"/>
    <lineage>
        <taxon>Bacteria</taxon>
        <taxon>Bacillati</taxon>
        <taxon>Bacillota</taxon>
        <taxon>Bacilli</taxon>
        <taxon>Bacillales</taxon>
        <taxon>Paenibacillaceae</taxon>
        <taxon>Paenibacillus</taxon>
    </lineage>
</organism>
<evidence type="ECO:0000313" key="1">
    <source>
        <dbReference type="EMBL" id="MFD1460200.1"/>
    </source>
</evidence>
<proteinExistence type="predicted"/>
<sequence>MPKRLIVQFNSYMELREKLAKVNELFIQFEGCELLVKTDYVTYWLKRLSGRQDVTGIIKYAIVQMMTNNINQLAIEKFTKVGDKIIKACKEQYLKDQGISLHVDLDSKIRRSKIFEIL</sequence>
<evidence type="ECO:0000313" key="2">
    <source>
        <dbReference type="Proteomes" id="UP001597340"/>
    </source>
</evidence>
<dbReference type="Proteomes" id="UP001597340">
    <property type="component" value="Unassembled WGS sequence"/>
</dbReference>
<protein>
    <submittedName>
        <fullName evidence="1">Uncharacterized protein</fullName>
    </submittedName>
</protein>
<comment type="caution">
    <text evidence="1">The sequence shown here is derived from an EMBL/GenBank/DDBJ whole genome shotgun (WGS) entry which is preliminary data.</text>
</comment>
<gene>
    <name evidence="1" type="ORF">ACFQ5D_01770</name>
</gene>
<reference evidence="2" key="1">
    <citation type="journal article" date="2019" name="Int. J. Syst. Evol. Microbiol.">
        <title>The Global Catalogue of Microorganisms (GCM) 10K type strain sequencing project: providing services to taxonomists for standard genome sequencing and annotation.</title>
        <authorList>
            <consortium name="The Broad Institute Genomics Platform"/>
            <consortium name="The Broad Institute Genome Sequencing Center for Infectious Disease"/>
            <person name="Wu L."/>
            <person name="Ma J."/>
        </authorList>
    </citation>
    <scope>NUCLEOTIDE SEQUENCE [LARGE SCALE GENOMIC DNA]</scope>
    <source>
        <strain evidence="2">CCM 9147</strain>
    </source>
</reference>
<dbReference type="EMBL" id="JBHTNZ010000001">
    <property type="protein sequence ID" value="MFD1460200.1"/>
    <property type="molecule type" value="Genomic_DNA"/>
</dbReference>
<accession>A0ABW4DAP7</accession>
<keyword evidence="2" id="KW-1185">Reference proteome</keyword>